<dbReference type="SUPFAM" id="SSF51735">
    <property type="entry name" value="NAD(P)-binding Rossmann-fold domains"/>
    <property type="match status" value="1"/>
</dbReference>
<dbReference type="PANTHER" id="PTHR43205">
    <property type="entry name" value="PROSTAGLANDIN REDUCTASE"/>
    <property type="match status" value="1"/>
</dbReference>
<organism evidence="4 5">
    <name type="scientific">Tribonema minus</name>
    <dbReference type="NCBI Taxonomy" id="303371"/>
    <lineage>
        <taxon>Eukaryota</taxon>
        <taxon>Sar</taxon>
        <taxon>Stramenopiles</taxon>
        <taxon>Ochrophyta</taxon>
        <taxon>PX clade</taxon>
        <taxon>Xanthophyceae</taxon>
        <taxon>Tribonematales</taxon>
        <taxon>Tribonemataceae</taxon>
        <taxon>Tribonema</taxon>
    </lineage>
</organism>
<dbReference type="Proteomes" id="UP000664859">
    <property type="component" value="Unassembled WGS sequence"/>
</dbReference>
<evidence type="ECO:0000313" key="4">
    <source>
        <dbReference type="EMBL" id="KAG5180396.1"/>
    </source>
</evidence>
<dbReference type="Gene3D" id="3.90.180.10">
    <property type="entry name" value="Medium-chain alcohol dehydrogenases, catalytic domain"/>
    <property type="match status" value="1"/>
</dbReference>
<dbReference type="InterPro" id="IPR013149">
    <property type="entry name" value="ADH-like_C"/>
</dbReference>
<sequence length="344" mass="36236">MAKEGKSIVLSAYCDSGYPGPEHFTIETVPVDDLADGGLLVQALVMSADPYLRASVKSNSGKPLGTPMSGFIAGKVLESKNAAWKAGDLFGASLPFTTVQVVTADQLSKTVSWKLSEFITEDQISLGIGVLGMPGVTAYAGLVDVLRPNEGETLFVSAASGAVGSLVGQIGKHVYKLKTIASAGGPKKCALCKDAFGYDEAIDYKTASNTAELTALLKAAAPDGIDMYFENVGSMHFEAALAALRAKGRIAVCGSISAYSDAAPQPCAIHPGQLIYKLQRIEGFMCAPWLGDPKGKALRAMAAWWKEGKLKVQETDYHGVERWPEAFNALFTGANVGKVVVHVA</sequence>
<dbReference type="InterPro" id="IPR011032">
    <property type="entry name" value="GroES-like_sf"/>
</dbReference>
<feature type="domain" description="Oxidoreductase N-terminal" evidence="3">
    <location>
        <begin position="16"/>
        <end position="109"/>
    </location>
</feature>
<keyword evidence="5" id="KW-1185">Reference proteome</keyword>
<dbReference type="Pfam" id="PF16884">
    <property type="entry name" value="ADH_N_2"/>
    <property type="match status" value="1"/>
</dbReference>
<dbReference type="InterPro" id="IPR045010">
    <property type="entry name" value="MDR_fam"/>
</dbReference>
<keyword evidence="1" id="KW-0560">Oxidoreductase</keyword>
<dbReference type="InterPro" id="IPR041694">
    <property type="entry name" value="ADH_N_2"/>
</dbReference>
<proteinExistence type="predicted"/>
<gene>
    <name evidence="4" type="ORF">JKP88DRAFT_200347</name>
</gene>
<evidence type="ECO:0000259" key="2">
    <source>
        <dbReference type="Pfam" id="PF00107"/>
    </source>
</evidence>
<name>A0A835YSH4_9STRA</name>
<evidence type="ECO:0000256" key="1">
    <source>
        <dbReference type="ARBA" id="ARBA00023002"/>
    </source>
</evidence>
<dbReference type="EMBL" id="JAFCMP010000390">
    <property type="protein sequence ID" value="KAG5180396.1"/>
    <property type="molecule type" value="Genomic_DNA"/>
</dbReference>
<feature type="domain" description="Alcohol dehydrogenase-like C-terminal" evidence="2">
    <location>
        <begin position="162"/>
        <end position="286"/>
    </location>
</feature>
<protein>
    <recommendedName>
        <fullName evidence="6">15-oxoprostaglandin 13-reductase</fullName>
    </recommendedName>
</protein>
<dbReference type="PANTHER" id="PTHR43205:SF7">
    <property type="entry name" value="PROSTAGLANDIN REDUCTASE 1"/>
    <property type="match status" value="1"/>
</dbReference>
<comment type="caution">
    <text evidence="4">The sequence shown here is derived from an EMBL/GenBank/DDBJ whole genome shotgun (WGS) entry which is preliminary data.</text>
</comment>
<evidence type="ECO:0000313" key="5">
    <source>
        <dbReference type="Proteomes" id="UP000664859"/>
    </source>
</evidence>
<dbReference type="InterPro" id="IPR036291">
    <property type="entry name" value="NAD(P)-bd_dom_sf"/>
</dbReference>
<accession>A0A835YSH4</accession>
<evidence type="ECO:0008006" key="6">
    <source>
        <dbReference type="Google" id="ProtNLM"/>
    </source>
</evidence>
<dbReference type="GO" id="GO:0016628">
    <property type="term" value="F:oxidoreductase activity, acting on the CH-CH group of donors, NAD or NADP as acceptor"/>
    <property type="evidence" value="ECO:0007669"/>
    <property type="project" value="InterPro"/>
</dbReference>
<dbReference type="OrthoDB" id="9992527at2759"/>
<dbReference type="SUPFAM" id="SSF50129">
    <property type="entry name" value="GroES-like"/>
    <property type="match status" value="2"/>
</dbReference>
<dbReference type="FunFam" id="3.40.50.720:FF:000121">
    <property type="entry name" value="Prostaglandin reductase 2"/>
    <property type="match status" value="1"/>
</dbReference>
<dbReference type="Gene3D" id="3.40.50.720">
    <property type="entry name" value="NAD(P)-binding Rossmann-like Domain"/>
    <property type="match status" value="1"/>
</dbReference>
<dbReference type="AlphaFoldDB" id="A0A835YSH4"/>
<evidence type="ECO:0000259" key="3">
    <source>
        <dbReference type="Pfam" id="PF16884"/>
    </source>
</evidence>
<dbReference type="Pfam" id="PF00107">
    <property type="entry name" value="ADH_zinc_N"/>
    <property type="match status" value="1"/>
</dbReference>
<dbReference type="CDD" id="cd05288">
    <property type="entry name" value="PGDH"/>
    <property type="match status" value="1"/>
</dbReference>
<reference evidence="4" key="1">
    <citation type="submission" date="2021-02" db="EMBL/GenBank/DDBJ databases">
        <title>First Annotated Genome of the Yellow-green Alga Tribonema minus.</title>
        <authorList>
            <person name="Mahan K.M."/>
        </authorList>
    </citation>
    <scope>NUCLEOTIDE SEQUENCE</scope>
    <source>
        <strain evidence="4">UTEX B ZZ1240</strain>
    </source>
</reference>